<feature type="compositionally biased region" description="Acidic residues" evidence="1">
    <location>
        <begin position="607"/>
        <end position="630"/>
    </location>
</feature>
<protein>
    <submittedName>
        <fullName evidence="2">Uncharacterized protein</fullName>
    </submittedName>
</protein>
<feature type="region of interest" description="Disordered" evidence="1">
    <location>
        <begin position="239"/>
        <end position="267"/>
    </location>
</feature>
<dbReference type="Gene3D" id="3.30.710.10">
    <property type="entry name" value="Potassium Channel Kv1.1, Chain A"/>
    <property type="match status" value="1"/>
</dbReference>
<dbReference type="EMBL" id="JAACJO010000012">
    <property type="protein sequence ID" value="KAF5351692.1"/>
    <property type="molecule type" value="Genomic_DNA"/>
</dbReference>
<organism evidence="2 3">
    <name type="scientific">Leucocoprinus leucothites</name>
    <dbReference type="NCBI Taxonomy" id="201217"/>
    <lineage>
        <taxon>Eukaryota</taxon>
        <taxon>Fungi</taxon>
        <taxon>Dikarya</taxon>
        <taxon>Basidiomycota</taxon>
        <taxon>Agaricomycotina</taxon>
        <taxon>Agaricomycetes</taxon>
        <taxon>Agaricomycetidae</taxon>
        <taxon>Agaricales</taxon>
        <taxon>Agaricineae</taxon>
        <taxon>Agaricaceae</taxon>
        <taxon>Leucocoprinus</taxon>
    </lineage>
</organism>
<feature type="region of interest" description="Disordered" evidence="1">
    <location>
        <begin position="281"/>
        <end position="315"/>
    </location>
</feature>
<accession>A0A8H5D138</accession>
<evidence type="ECO:0000313" key="2">
    <source>
        <dbReference type="EMBL" id="KAF5351692.1"/>
    </source>
</evidence>
<feature type="region of interest" description="Disordered" evidence="1">
    <location>
        <begin position="605"/>
        <end position="661"/>
    </location>
</feature>
<feature type="compositionally biased region" description="Acidic residues" evidence="1">
    <location>
        <begin position="241"/>
        <end position="250"/>
    </location>
</feature>
<evidence type="ECO:0000256" key="1">
    <source>
        <dbReference type="SAM" id="MobiDB-lite"/>
    </source>
</evidence>
<proteinExistence type="predicted"/>
<keyword evidence="3" id="KW-1185">Reference proteome</keyword>
<reference evidence="2 3" key="1">
    <citation type="journal article" date="2020" name="ISME J.">
        <title>Uncovering the hidden diversity of litter-decomposition mechanisms in mushroom-forming fungi.</title>
        <authorList>
            <person name="Floudas D."/>
            <person name="Bentzer J."/>
            <person name="Ahren D."/>
            <person name="Johansson T."/>
            <person name="Persson P."/>
            <person name="Tunlid A."/>
        </authorList>
    </citation>
    <scope>NUCLEOTIDE SEQUENCE [LARGE SCALE GENOMIC DNA]</scope>
    <source>
        <strain evidence="2 3">CBS 146.42</strain>
    </source>
</reference>
<name>A0A8H5D138_9AGAR</name>
<dbReference type="OrthoDB" id="6359816at2759"/>
<sequence>MSKSQPDVWSTNPARISSFIKLPVERRNDIQASSYTFPVCGLGWKYDITRNFRYEVSSMNPDTQERRSNFSVTFKSNQCQGMKCKNPLIAVKVSFDGLKEVQPLVHKSFRHSDISEDLDLGTYNEPFPHPGQTHLEISINFDANELLHFPVTPSPTLTRALALSLDGQVLIDTKFYLYSTRVGGVVGQPRAVYANAATLVETSTYFKDLLSDSQFQSGVLCGIYEDPPEVLEKLSPKSYDYESDSDLEDMPDSKNKAPSLSVGESVTQSRVFATTSTMGALPEAPPLAAPGPADRASFGPLSSAPASDSGQRSERKVQVHAYTISGTAHRTWKAYVYYVYSNEIQFRPLKSRNHIGWFGMPATACSPKSMYRFADYACLPDLKKLAKDKIREGLSECNIIEELFSRFTSKYDEIIEMEVAILLDHFRPVSNSGSVNQAALYLHWEPNICAGMSLNDIAASVEIEGVGGIAGYKTTYTDWYMQMGSPHAVSGYTVNRYSQVDVTVSLLFTASSGLCFPEPPPPQSRATTALLGLVQASSRRPSPADTKFYLYSAKIGRRAARPKPLFGISSLLRNSATYWENKTGFKHGVPCDLFHDDPEVIQKLSGDDYDYDSDSDLESVADEPDYEPEENTTVKLSGLLVDEDGRKPEIPSPSTPKSREARPVKASGFAYAINGTAYKTLEAYIQYAYIDEIEFDSLRSSKRLELPRIARKSSFETIRCSPKSMYRFADYAGISALKEKAKRGIEQGLTKDNIVQELFSSFTSRYDDIVELETDYLIKNYADEVERAFSAVLHTKEYNSRTLVFALKRLRGGDAKSAWEMVNATTST</sequence>
<feature type="compositionally biased region" description="Polar residues" evidence="1">
    <location>
        <begin position="256"/>
        <end position="267"/>
    </location>
</feature>
<gene>
    <name evidence="2" type="ORF">D9756_007427</name>
</gene>
<dbReference type="InterPro" id="IPR011333">
    <property type="entry name" value="SKP1/BTB/POZ_sf"/>
</dbReference>
<dbReference type="AlphaFoldDB" id="A0A8H5D138"/>
<evidence type="ECO:0000313" key="3">
    <source>
        <dbReference type="Proteomes" id="UP000559027"/>
    </source>
</evidence>
<dbReference type="Proteomes" id="UP000559027">
    <property type="component" value="Unassembled WGS sequence"/>
</dbReference>
<comment type="caution">
    <text evidence="2">The sequence shown here is derived from an EMBL/GenBank/DDBJ whole genome shotgun (WGS) entry which is preliminary data.</text>
</comment>